<protein>
    <submittedName>
        <fullName evidence="1">Leucine-rich repeat domain-containing protein</fullName>
    </submittedName>
</protein>
<evidence type="ECO:0000313" key="1">
    <source>
        <dbReference type="EMBL" id="MBJ2176527.1"/>
    </source>
</evidence>
<dbReference type="InterPro" id="IPR032675">
    <property type="entry name" value="LRR_dom_sf"/>
</dbReference>
<dbReference type="EMBL" id="JAEHFJ010000017">
    <property type="protein sequence ID" value="MBJ2176527.1"/>
    <property type="molecule type" value="Genomic_DNA"/>
</dbReference>
<comment type="caution">
    <text evidence="1">The sequence shown here is derived from an EMBL/GenBank/DDBJ whole genome shotgun (WGS) entry which is preliminary data.</text>
</comment>
<dbReference type="RefSeq" id="WP_198843113.1">
    <property type="nucleotide sequence ID" value="NZ_JAEHFJ010000017.1"/>
</dbReference>
<keyword evidence="2" id="KW-1185">Reference proteome</keyword>
<name>A0ABS0WX58_9FLAO</name>
<gene>
    <name evidence="1" type="ORF">JBL43_19925</name>
</gene>
<dbReference type="SUPFAM" id="SSF52058">
    <property type="entry name" value="L domain-like"/>
    <property type="match status" value="1"/>
</dbReference>
<accession>A0ABS0WX58</accession>
<evidence type="ECO:0000313" key="2">
    <source>
        <dbReference type="Proteomes" id="UP000623301"/>
    </source>
</evidence>
<sequence>MKHHFADFLDREGNYWTTIPNRERYAYIADFEIENKNEVKVLTISKTQEEKHWKQIFDCPNLEELTLNEPSHEQIQEIVKLTNLKRLRVSFYRAKNLEFIEKLYNIEELVLEYVSGFSDLSPLRNLKKIKSLHCENLRKVSNFEGLSGIQSLKYLYISGTLDWKQPIENFNFFKGLSNLEVFSLWQVITKKEYPAFLPLTKLKKLKKISFHYSYFPTEEYVLIQTALPNVNGTNWKPINIYKSRYIPLPSDDVRFNLTDKELKEKHPEVLIRFDEKREISDVNEEWYEFLGKRAGRIKCTSKNAKKKCEEFLIIYKKWQEKAKSILETEE</sequence>
<proteinExistence type="predicted"/>
<dbReference type="Gene3D" id="3.80.10.10">
    <property type="entry name" value="Ribonuclease Inhibitor"/>
    <property type="match status" value="1"/>
</dbReference>
<reference evidence="1 2" key="1">
    <citation type="submission" date="2020-12" db="EMBL/GenBank/DDBJ databases">
        <title>Aureibaculum luteum sp. nov. and Aureibaculum flavum sp. nov., novel members of the family Flavobacteriaceae isolated from Antarctic intertidal sediments.</title>
        <authorList>
            <person name="He X."/>
            <person name="Zhang X."/>
        </authorList>
    </citation>
    <scope>NUCLEOTIDE SEQUENCE [LARGE SCALE GENOMIC DNA]</scope>
    <source>
        <strain evidence="1 2">A20</strain>
    </source>
</reference>
<organism evidence="1 2">
    <name type="scientific">Aureibaculum flavum</name>
    <dbReference type="NCBI Taxonomy" id="2795986"/>
    <lineage>
        <taxon>Bacteria</taxon>
        <taxon>Pseudomonadati</taxon>
        <taxon>Bacteroidota</taxon>
        <taxon>Flavobacteriia</taxon>
        <taxon>Flavobacteriales</taxon>
        <taxon>Flavobacteriaceae</taxon>
        <taxon>Aureibaculum</taxon>
    </lineage>
</organism>
<dbReference type="Proteomes" id="UP000623301">
    <property type="component" value="Unassembled WGS sequence"/>
</dbReference>